<name>A0A8E0S252_9TREM</name>
<protein>
    <submittedName>
        <fullName evidence="1">Uncharacterized protein</fullName>
    </submittedName>
</protein>
<reference evidence="1" key="1">
    <citation type="submission" date="2019-05" db="EMBL/GenBank/DDBJ databases">
        <title>Annotation for the trematode Fasciolopsis buski.</title>
        <authorList>
            <person name="Choi Y.-J."/>
        </authorList>
    </citation>
    <scope>NUCLEOTIDE SEQUENCE</scope>
    <source>
        <strain evidence="1">HT</strain>
        <tissue evidence="1">Whole worm</tissue>
    </source>
</reference>
<accession>A0A8E0S252</accession>
<gene>
    <name evidence="1" type="ORF">FBUS_09701</name>
</gene>
<proteinExistence type="predicted"/>
<dbReference type="Proteomes" id="UP000728185">
    <property type="component" value="Unassembled WGS sequence"/>
</dbReference>
<dbReference type="EMBL" id="LUCM01000988">
    <property type="protein sequence ID" value="KAA0199667.1"/>
    <property type="molecule type" value="Genomic_DNA"/>
</dbReference>
<dbReference type="OrthoDB" id="376357at2759"/>
<dbReference type="AlphaFoldDB" id="A0A8E0S252"/>
<evidence type="ECO:0000313" key="2">
    <source>
        <dbReference type="Proteomes" id="UP000728185"/>
    </source>
</evidence>
<sequence length="140" mass="15809">GTNSSDHDKICFPKPSFLSSEYWAVHCQATLSDLKANRKGNRDRRRTTLTGSINSAHPCSELIPVIENRDLLRCNHCYRTFRTDVAIRHVETCSRKTLLNHGEAPNALGRAVATGISTNQLRSRQVSMNFFRSKLCLVHI</sequence>
<organism evidence="1 2">
    <name type="scientific">Fasciolopsis buskii</name>
    <dbReference type="NCBI Taxonomy" id="27845"/>
    <lineage>
        <taxon>Eukaryota</taxon>
        <taxon>Metazoa</taxon>
        <taxon>Spiralia</taxon>
        <taxon>Lophotrochozoa</taxon>
        <taxon>Platyhelminthes</taxon>
        <taxon>Trematoda</taxon>
        <taxon>Digenea</taxon>
        <taxon>Plagiorchiida</taxon>
        <taxon>Echinostomata</taxon>
        <taxon>Echinostomatoidea</taxon>
        <taxon>Fasciolidae</taxon>
        <taxon>Fasciolopsis</taxon>
    </lineage>
</organism>
<comment type="caution">
    <text evidence="1">The sequence shown here is derived from an EMBL/GenBank/DDBJ whole genome shotgun (WGS) entry which is preliminary data.</text>
</comment>
<keyword evidence="2" id="KW-1185">Reference proteome</keyword>
<feature type="non-terminal residue" evidence="1">
    <location>
        <position position="140"/>
    </location>
</feature>
<evidence type="ECO:0000313" key="1">
    <source>
        <dbReference type="EMBL" id="KAA0199667.1"/>
    </source>
</evidence>